<comment type="caution">
    <text evidence="1">The sequence shown here is derived from an EMBL/GenBank/DDBJ whole genome shotgun (WGS) entry which is preliminary data.</text>
</comment>
<evidence type="ECO:0000313" key="2">
    <source>
        <dbReference type="Proteomes" id="UP000664940"/>
    </source>
</evidence>
<evidence type="ECO:0000313" key="1">
    <source>
        <dbReference type="EMBL" id="KAF6119950.1"/>
    </source>
</evidence>
<dbReference type="AlphaFoldDB" id="A0A834EGG3"/>
<name>A0A834EGG3_9CHIR</name>
<organism evidence="1 2">
    <name type="scientific">Phyllostomus discolor</name>
    <name type="common">pale spear-nosed bat</name>
    <dbReference type="NCBI Taxonomy" id="89673"/>
    <lineage>
        <taxon>Eukaryota</taxon>
        <taxon>Metazoa</taxon>
        <taxon>Chordata</taxon>
        <taxon>Craniata</taxon>
        <taxon>Vertebrata</taxon>
        <taxon>Euteleostomi</taxon>
        <taxon>Mammalia</taxon>
        <taxon>Eutheria</taxon>
        <taxon>Laurasiatheria</taxon>
        <taxon>Chiroptera</taxon>
        <taxon>Yangochiroptera</taxon>
        <taxon>Phyllostomidae</taxon>
        <taxon>Phyllostominae</taxon>
        <taxon>Phyllostomus</taxon>
    </lineage>
</organism>
<reference evidence="1 2" key="1">
    <citation type="journal article" date="2020" name="Nature">
        <title>Six reference-quality genomes reveal evolution of bat adaptations.</title>
        <authorList>
            <person name="Jebb D."/>
            <person name="Huang Z."/>
            <person name="Pippel M."/>
            <person name="Hughes G.M."/>
            <person name="Lavrichenko K."/>
            <person name="Devanna P."/>
            <person name="Winkler S."/>
            <person name="Jermiin L.S."/>
            <person name="Skirmuntt E.C."/>
            <person name="Katzourakis A."/>
            <person name="Burkitt-Gray L."/>
            <person name="Ray D.A."/>
            <person name="Sullivan K.A.M."/>
            <person name="Roscito J.G."/>
            <person name="Kirilenko B.M."/>
            <person name="Davalos L.M."/>
            <person name="Corthals A.P."/>
            <person name="Power M.L."/>
            <person name="Jones G."/>
            <person name="Ransome R.D."/>
            <person name="Dechmann D.K.N."/>
            <person name="Locatelli A.G."/>
            <person name="Puechmaille S.J."/>
            <person name="Fedrigo O."/>
            <person name="Jarvis E.D."/>
            <person name="Hiller M."/>
            <person name="Vernes S.C."/>
            <person name="Myers E.W."/>
            <person name="Teeling E.C."/>
        </authorList>
    </citation>
    <scope>NUCLEOTIDE SEQUENCE [LARGE SCALE GENOMIC DNA]</scope>
    <source>
        <strain evidence="1">Bat1K_MPI-CBG_1</strain>
    </source>
</reference>
<proteinExistence type="predicted"/>
<gene>
    <name evidence="1" type="ORF">HJG60_010317</name>
</gene>
<dbReference type="Proteomes" id="UP000664940">
    <property type="component" value="Unassembled WGS sequence"/>
</dbReference>
<protein>
    <submittedName>
        <fullName evidence="1">Uncharacterized protein</fullName>
    </submittedName>
</protein>
<sequence length="133" mass="15225">MEGERERERNINMLLLGVMACNPGMYPDWESNLQQFGSKPTLNPLSYASQGHIPFLIVLKNQEWWLSGCGKRNTPNVSLQGQWQLWLHCCWALRGYTTHPDCRDVNVGKKCSSDVHSFLNLANSVMFINQLTI</sequence>
<accession>A0A834EGG3</accession>
<dbReference type="EMBL" id="JABVXQ010000003">
    <property type="protein sequence ID" value="KAF6119950.1"/>
    <property type="molecule type" value="Genomic_DNA"/>
</dbReference>
<dbReference type="PROSITE" id="PS51257">
    <property type="entry name" value="PROKAR_LIPOPROTEIN"/>
    <property type="match status" value="1"/>
</dbReference>